<keyword evidence="2" id="KW-1185">Reference proteome</keyword>
<dbReference type="AlphaFoldDB" id="A0A0B4D785"/>
<organism evidence="1 2">
    <name type="scientific">Chryseobacterium taiwanense</name>
    <dbReference type="NCBI Taxonomy" id="363331"/>
    <lineage>
        <taxon>Bacteria</taxon>
        <taxon>Pseudomonadati</taxon>
        <taxon>Bacteroidota</taxon>
        <taxon>Flavobacteriia</taxon>
        <taxon>Flavobacteriales</taxon>
        <taxon>Weeksellaceae</taxon>
        <taxon>Chryseobacterium group</taxon>
        <taxon>Chryseobacterium</taxon>
    </lineage>
</organism>
<accession>A0A0B4D785</accession>
<dbReference type="OrthoDB" id="9156778at2"/>
<dbReference type="Proteomes" id="UP000031167">
    <property type="component" value="Unassembled WGS sequence"/>
</dbReference>
<reference evidence="1 2" key="1">
    <citation type="submission" date="2014-12" db="EMBL/GenBank/DDBJ databases">
        <title>Genome sequencing of Chryseobacterium taiwanense TPW19.</title>
        <authorList>
            <person name="Tan P.W."/>
            <person name="Chan K.-G."/>
        </authorList>
    </citation>
    <scope>NUCLEOTIDE SEQUENCE [LARGE SCALE GENOMIC DNA]</scope>
    <source>
        <strain evidence="1 2">TPW19</strain>
    </source>
</reference>
<name>A0A0B4D785_9FLAO</name>
<dbReference type="RefSeq" id="WP_039369687.1">
    <property type="nucleotide sequence ID" value="NZ_JWTA01000009.1"/>
</dbReference>
<comment type="caution">
    <text evidence="1">The sequence shown here is derived from an EMBL/GenBank/DDBJ whole genome shotgun (WGS) entry which is preliminary data.</text>
</comment>
<gene>
    <name evidence="1" type="ORF">RM51_12035</name>
</gene>
<proteinExistence type="predicted"/>
<evidence type="ECO:0000313" key="2">
    <source>
        <dbReference type="Proteomes" id="UP000031167"/>
    </source>
</evidence>
<dbReference type="EMBL" id="JWTA01000009">
    <property type="protein sequence ID" value="KIC62586.1"/>
    <property type="molecule type" value="Genomic_DNA"/>
</dbReference>
<sequence>MPDLNEKQLLVARNESHLFMANIAAKGNLKLTTPLAFFEKNFNVSYEELGCIGYNPNSEELTAIIKIKRSSGYNGNLCNAGSHEYVRFYVDFGGGYKDQGYVGVNVHDIADTFDCDKNLEKPIEFAVRMKLNTSHQLCSKPLLPKVKAVLSWNSIPPANDPNLMQPGYVWGNVKEAQIQIKPLKLQVILPNFGHILETSILNPNLSLNNIILNNPVAEKQLADAKKQLTANKVAFSELIADYKKVKANVEPQRSGFNFLAEAINIKDNNAAINAAKVFEENKLDFSSALANLIASKGNVSYEELGCVALDYHHEALVATFTAKKNYGYGGNLCSAGSKEYVTFWIQDESTNCQWVKVGTSIVNLHDIPGHSGLSYSAILPYDFSKFKLPCGTPRVLKVRAVLSWNVEPTGLDTPYWGNAKESYIQLAPKNWIGSSPKILVIGGVSADFIDGALGLTLNNAKFDDNQNPVIVGSRFMGKISIYGVSAPYAGMKYRIKVVNMDSGASSYVNEPLVVTGYDSSFNIVQTTITPDAANYYTYQSYQLNTKSKLGLFSPGTNNKLNVIIEHEDGSTDSQVIQMDNTLPYVSMRINDEGECVHFKKGDVILGKFSATDNFIYKFNLAVNGGKFTELKFEGVPQVIGIGEANSLVRTVNVVNGDFKVTTALDKNCGNITLVMEQKTIVDSASMASPVYTNQAFCLKD</sequence>
<dbReference type="STRING" id="363331.RM51_12035"/>
<evidence type="ECO:0000313" key="1">
    <source>
        <dbReference type="EMBL" id="KIC62586.1"/>
    </source>
</evidence>
<protein>
    <submittedName>
        <fullName evidence="1">Uncharacterized protein</fullName>
    </submittedName>
</protein>